<gene>
    <name evidence="1" type="ORF">DERYTH_LOCUS23702</name>
</gene>
<comment type="caution">
    <text evidence="1">The sequence shown here is derived from an EMBL/GenBank/DDBJ whole genome shotgun (WGS) entry which is preliminary data.</text>
</comment>
<sequence length="187" mass="21262">LGVVRSRSLDSSLNVILTEFYHHDTVQELNLPEFEDKDIVLATRNFCIIEGTGQNDEKYSILKNYVDQGYVNLKLTCYYPTSAQYLTNTTAVIKKDSVVYINSELMITDDDNIVHIQNVSFPEYQRLNAITKNNLNAPTITQTIATRVKESTCRKKTTPTSKPYLKTNSHPKVTDLANDLLNKPLDQ</sequence>
<evidence type="ECO:0000313" key="1">
    <source>
        <dbReference type="EMBL" id="CAG8802552.1"/>
    </source>
</evidence>
<dbReference type="OrthoDB" id="2473814at2759"/>
<protein>
    <submittedName>
        <fullName evidence="1">21651_t:CDS:1</fullName>
    </submittedName>
</protein>
<organism evidence="1 2">
    <name type="scientific">Dentiscutata erythropus</name>
    <dbReference type="NCBI Taxonomy" id="1348616"/>
    <lineage>
        <taxon>Eukaryota</taxon>
        <taxon>Fungi</taxon>
        <taxon>Fungi incertae sedis</taxon>
        <taxon>Mucoromycota</taxon>
        <taxon>Glomeromycotina</taxon>
        <taxon>Glomeromycetes</taxon>
        <taxon>Diversisporales</taxon>
        <taxon>Gigasporaceae</taxon>
        <taxon>Dentiscutata</taxon>
    </lineage>
</organism>
<name>A0A9N9JYX1_9GLOM</name>
<dbReference type="Proteomes" id="UP000789405">
    <property type="component" value="Unassembled WGS sequence"/>
</dbReference>
<dbReference type="AlphaFoldDB" id="A0A9N9JYX1"/>
<reference evidence="1" key="1">
    <citation type="submission" date="2021-06" db="EMBL/GenBank/DDBJ databases">
        <authorList>
            <person name="Kallberg Y."/>
            <person name="Tangrot J."/>
            <person name="Rosling A."/>
        </authorList>
    </citation>
    <scope>NUCLEOTIDE SEQUENCE</scope>
    <source>
        <strain evidence="1">MA453B</strain>
    </source>
</reference>
<feature type="non-terminal residue" evidence="1">
    <location>
        <position position="1"/>
    </location>
</feature>
<evidence type="ECO:0000313" key="2">
    <source>
        <dbReference type="Proteomes" id="UP000789405"/>
    </source>
</evidence>
<keyword evidence="2" id="KW-1185">Reference proteome</keyword>
<dbReference type="EMBL" id="CAJVPY010037056">
    <property type="protein sequence ID" value="CAG8802552.1"/>
    <property type="molecule type" value="Genomic_DNA"/>
</dbReference>
<proteinExistence type="predicted"/>
<feature type="non-terminal residue" evidence="1">
    <location>
        <position position="187"/>
    </location>
</feature>
<accession>A0A9N9JYX1</accession>